<evidence type="ECO:0000313" key="4">
    <source>
        <dbReference type="Proteomes" id="UP000320421"/>
    </source>
</evidence>
<dbReference type="PANTHER" id="PTHR34512">
    <property type="entry name" value="CELL SURFACE PROTEIN"/>
    <property type="match status" value="1"/>
</dbReference>
<dbReference type="InterPro" id="IPR011047">
    <property type="entry name" value="Quinoprotein_ADH-like_sf"/>
</dbReference>
<dbReference type="SUPFAM" id="SSF50998">
    <property type="entry name" value="Quinoprotein alcohol dehydrogenase-like"/>
    <property type="match status" value="1"/>
</dbReference>
<dbReference type="PANTHER" id="PTHR34512:SF30">
    <property type="entry name" value="OUTER MEMBRANE PROTEIN ASSEMBLY FACTOR BAMB"/>
    <property type="match status" value="1"/>
</dbReference>
<organism evidence="3 4">
    <name type="scientific">Gimesia chilikensis</name>
    <dbReference type="NCBI Taxonomy" id="2605989"/>
    <lineage>
        <taxon>Bacteria</taxon>
        <taxon>Pseudomonadati</taxon>
        <taxon>Planctomycetota</taxon>
        <taxon>Planctomycetia</taxon>
        <taxon>Planctomycetales</taxon>
        <taxon>Planctomycetaceae</taxon>
        <taxon>Gimesia</taxon>
    </lineage>
</organism>
<dbReference type="AlphaFoldDB" id="A0A517PRY6"/>
<dbReference type="Proteomes" id="UP000320421">
    <property type="component" value="Chromosome"/>
</dbReference>
<evidence type="ECO:0000259" key="2">
    <source>
        <dbReference type="Pfam" id="PF13360"/>
    </source>
</evidence>
<dbReference type="EMBL" id="CP036266">
    <property type="protein sequence ID" value="QDT22129.1"/>
    <property type="molecule type" value="Genomic_DNA"/>
</dbReference>
<dbReference type="Gene3D" id="2.130.10.10">
    <property type="entry name" value="YVTN repeat-like/Quinoprotein amine dehydrogenase"/>
    <property type="match status" value="2"/>
</dbReference>
<dbReference type="InterPro" id="IPR015943">
    <property type="entry name" value="WD40/YVTN_repeat-like_dom_sf"/>
</dbReference>
<proteinExistence type="predicted"/>
<evidence type="ECO:0000256" key="1">
    <source>
        <dbReference type="SAM" id="SignalP"/>
    </source>
</evidence>
<dbReference type="RefSeq" id="WP_145187504.1">
    <property type="nucleotide sequence ID" value="NZ_CP036266.1"/>
</dbReference>
<gene>
    <name evidence="3" type="ORF">HG66A1_39360</name>
</gene>
<feature type="signal peptide" evidence="1">
    <location>
        <begin position="1"/>
        <end position="28"/>
    </location>
</feature>
<keyword evidence="4" id="KW-1185">Reference proteome</keyword>
<feature type="domain" description="Pyrrolo-quinoline quinone repeat" evidence="2">
    <location>
        <begin position="59"/>
        <end position="211"/>
    </location>
</feature>
<dbReference type="OrthoDB" id="244732at2"/>
<dbReference type="Pfam" id="PF13360">
    <property type="entry name" value="PQQ_2"/>
    <property type="match status" value="1"/>
</dbReference>
<sequence precursor="true">MSASHLRCLFSAACLLALVLITPVRVSAEEPYWNQFRGPNADGTSEATGLPTTWSEKENIVWKTPIHGRAWSSPVVWKDQVWVTTSTKDGKELGVVCVDFNTGKILIDKKIFDVEKPQYIDPSNSHASSTPIIEEGRIYVHYGAYGTACLDTKNGNILWERRDYPCNHWRGAGSSPIIYQNLLILQYDGYDYQYIVALDKETGKEVWKKDRDIEYGTKNGDSKKAFATPRVIEYEGRVQLISPAAKATVSYNPLTGEEYWKFYYPQHSAANRPLFDGEKIYVGTGFPKAHLYVVNPGGKGNVTDSHVKWVEQKGIPSKPSQLLIDGLIYMIDDKGIASCLDAEDSGKLVWKERMDRSSFSASPIYADGKIYAPDREGVTRVFVPGKEYKELAANQLEEGCVASLAVAGKSLILRTEHFLYRIENQSAGKQATR</sequence>
<name>A0A517PRY6_9PLAN</name>
<dbReference type="InterPro" id="IPR002372">
    <property type="entry name" value="PQQ_rpt_dom"/>
</dbReference>
<feature type="chain" id="PRO_5021960869" evidence="1">
    <location>
        <begin position="29"/>
        <end position="433"/>
    </location>
</feature>
<accession>A0A517PRY6</accession>
<keyword evidence="1" id="KW-0732">Signal</keyword>
<reference evidence="3 4" key="1">
    <citation type="submission" date="2019-02" db="EMBL/GenBank/DDBJ databases">
        <title>Deep-cultivation of Planctomycetes and their phenomic and genomic characterization uncovers novel biology.</title>
        <authorList>
            <person name="Wiegand S."/>
            <person name="Jogler M."/>
            <person name="Boedeker C."/>
            <person name="Pinto D."/>
            <person name="Vollmers J."/>
            <person name="Rivas-Marin E."/>
            <person name="Kohn T."/>
            <person name="Peeters S.H."/>
            <person name="Heuer A."/>
            <person name="Rast P."/>
            <person name="Oberbeckmann S."/>
            <person name="Bunk B."/>
            <person name="Jeske O."/>
            <person name="Meyerdierks A."/>
            <person name="Storesund J.E."/>
            <person name="Kallscheuer N."/>
            <person name="Luecker S."/>
            <person name="Lage O.M."/>
            <person name="Pohl T."/>
            <person name="Merkel B.J."/>
            <person name="Hornburger P."/>
            <person name="Mueller R.-W."/>
            <person name="Bruemmer F."/>
            <person name="Labrenz M."/>
            <person name="Spormann A.M."/>
            <person name="Op den Camp H."/>
            <person name="Overmann J."/>
            <person name="Amann R."/>
            <person name="Jetten M.S.M."/>
            <person name="Mascher T."/>
            <person name="Medema M.H."/>
            <person name="Devos D.P."/>
            <person name="Kaster A.-K."/>
            <person name="Ovreas L."/>
            <person name="Rohde M."/>
            <person name="Galperin M.Y."/>
            <person name="Jogler C."/>
        </authorList>
    </citation>
    <scope>NUCLEOTIDE SEQUENCE [LARGE SCALE GENOMIC DNA]</scope>
    <source>
        <strain evidence="3 4">HG66A1</strain>
    </source>
</reference>
<protein>
    <submittedName>
        <fullName evidence="3">Outer membrane biogenesis protein BamB</fullName>
    </submittedName>
</protein>
<evidence type="ECO:0000313" key="3">
    <source>
        <dbReference type="EMBL" id="QDT22129.1"/>
    </source>
</evidence>